<dbReference type="KEGG" id="npz:ACX27_21950"/>
<evidence type="ECO:0000256" key="1">
    <source>
        <dbReference type="SAM" id="Phobius"/>
    </source>
</evidence>
<keyword evidence="4" id="KW-1185">Reference proteome</keyword>
<feature type="transmembrane region" description="Helical" evidence="1">
    <location>
        <begin position="60"/>
        <end position="83"/>
    </location>
</feature>
<feature type="transmembrane region" description="Helical" evidence="1">
    <location>
        <begin position="24"/>
        <end position="48"/>
    </location>
</feature>
<evidence type="ECO:0000313" key="4">
    <source>
        <dbReference type="Proteomes" id="UP000062645"/>
    </source>
</evidence>
<dbReference type="Pfam" id="PF02517">
    <property type="entry name" value="Rce1-like"/>
    <property type="match status" value="1"/>
</dbReference>
<dbReference type="GO" id="GO:0004175">
    <property type="term" value="F:endopeptidase activity"/>
    <property type="evidence" value="ECO:0007669"/>
    <property type="project" value="UniProtKB-ARBA"/>
</dbReference>
<reference evidence="3 4" key="2">
    <citation type="journal article" date="2016" name="Genome Announc.">
        <title>Draft Genome Sequence of the N2-Fixing Cyanobacterium Nostoc piscinale CENA21, Isolated from the Brazilian Amazon Floodplain.</title>
        <authorList>
            <person name="Leao T."/>
            <person name="Guimaraes P.I."/>
            <person name="de Melo A.G."/>
            <person name="Ramos R.T."/>
            <person name="Leao P.N."/>
            <person name="Silva A."/>
            <person name="Fiore M.F."/>
            <person name="Schneider M.P."/>
        </authorList>
    </citation>
    <scope>NUCLEOTIDE SEQUENCE [LARGE SCALE GENOMIC DNA]</scope>
    <source>
        <strain evidence="3 4">CENA21</strain>
    </source>
</reference>
<proteinExistence type="predicted"/>
<protein>
    <recommendedName>
        <fullName evidence="2">CAAX prenyl protease 2/Lysostaphin resistance protein A-like domain-containing protein</fullName>
    </recommendedName>
</protein>
<dbReference type="PATRIC" id="fig|224013.5.peg.5268"/>
<feature type="transmembrane region" description="Helical" evidence="1">
    <location>
        <begin position="158"/>
        <end position="178"/>
    </location>
</feature>
<accession>A0A0M4SZG3</accession>
<organism evidence="3 4">
    <name type="scientific">Nostoc piscinale CENA21</name>
    <dbReference type="NCBI Taxonomy" id="224013"/>
    <lineage>
        <taxon>Bacteria</taxon>
        <taxon>Bacillati</taxon>
        <taxon>Cyanobacteriota</taxon>
        <taxon>Cyanophyceae</taxon>
        <taxon>Nostocales</taxon>
        <taxon>Nostocaceae</taxon>
        <taxon>Nostoc</taxon>
    </lineage>
</organism>
<evidence type="ECO:0000259" key="2">
    <source>
        <dbReference type="Pfam" id="PF02517"/>
    </source>
</evidence>
<reference evidence="4" key="1">
    <citation type="submission" date="2015-07" db="EMBL/GenBank/DDBJ databases">
        <title>Genome Of Nitrogen-Fixing Cyanobacterium Nostoc piscinale CENA21 From Solimoes/Amazon River Floodplain Sediments And Comparative Genomics To Uncover Biosynthetic Natural Products Potential.</title>
        <authorList>
            <person name="Leao T.F."/>
            <person name="Leao P.N."/>
            <person name="Guimaraes P.I."/>
            <person name="de Melo A.G.C."/>
            <person name="Ramos R.T.J."/>
            <person name="Silva A."/>
            <person name="Fiore M.F."/>
            <person name="Schneider M.P.C."/>
        </authorList>
    </citation>
    <scope>NUCLEOTIDE SEQUENCE [LARGE SCALE GENOMIC DNA]</scope>
    <source>
        <strain evidence="4">CENA21</strain>
    </source>
</reference>
<feature type="transmembrane region" description="Helical" evidence="1">
    <location>
        <begin position="130"/>
        <end position="152"/>
    </location>
</feature>
<dbReference type="GO" id="GO:0080120">
    <property type="term" value="P:CAAX-box protein maturation"/>
    <property type="evidence" value="ECO:0007669"/>
    <property type="project" value="UniProtKB-ARBA"/>
</dbReference>
<dbReference type="AlphaFoldDB" id="A0A0M4SZG3"/>
<keyword evidence="1" id="KW-0472">Membrane</keyword>
<keyword evidence="1" id="KW-0812">Transmembrane</keyword>
<name>A0A0M4SZG3_9NOSO</name>
<evidence type="ECO:0000313" key="3">
    <source>
        <dbReference type="EMBL" id="ALF54884.1"/>
    </source>
</evidence>
<keyword evidence="1" id="KW-1133">Transmembrane helix</keyword>
<gene>
    <name evidence="3" type="ORF">ACX27_21950</name>
</gene>
<dbReference type="Proteomes" id="UP000062645">
    <property type="component" value="Chromosome"/>
</dbReference>
<dbReference type="InterPro" id="IPR003675">
    <property type="entry name" value="Rce1/LyrA-like_dom"/>
</dbReference>
<sequence length="181" mass="20412">MEFLIQIYEKVISAVLTLPTMKDWIVAIILVVIIIVTCLPLGLWYRFLELKIPQLSATEVISILVNRFLFPCFAEELIFRVLLLPEKNSYAPITTQLFLGIASLIAYVVSHPLNATLFYKKALGIFTNQFFLFSTAILGITCTLAYVTSGSIWTPTTIHWITIISWLLALGGYSKLGFTEK</sequence>
<dbReference type="EMBL" id="CP012036">
    <property type="protein sequence ID" value="ALF54884.1"/>
    <property type="molecule type" value="Genomic_DNA"/>
</dbReference>
<dbReference type="STRING" id="224013.ACX27_21950"/>
<feature type="domain" description="CAAX prenyl protease 2/Lysostaphin resistance protein A-like" evidence="2">
    <location>
        <begin position="61"/>
        <end position="161"/>
    </location>
</feature>
<feature type="transmembrane region" description="Helical" evidence="1">
    <location>
        <begin position="89"/>
        <end position="109"/>
    </location>
</feature>
<dbReference type="RefSeq" id="WP_062295545.1">
    <property type="nucleotide sequence ID" value="NZ_CP012036.1"/>
</dbReference>